<dbReference type="UniPathway" id="UPA00070">
    <property type="reaction ID" value="UER00116"/>
</dbReference>
<feature type="binding site" evidence="7">
    <location>
        <position position="57"/>
    </location>
    <ligand>
        <name>carbamoyl phosphate</name>
        <dbReference type="ChEBI" id="CHEBI:58228"/>
    </ligand>
</feature>
<keyword evidence="3 7" id="KW-0808">Transferase</keyword>
<evidence type="ECO:0000256" key="6">
    <source>
        <dbReference type="ARBA" id="ARBA00048859"/>
    </source>
</evidence>
<dbReference type="AlphaFoldDB" id="A0A7S7RVF1"/>
<sequence length="311" mass="33749">MLSVKHLIDTTSLTADDITQILDTARSFSEVNKRAIKKVPALRGRTIVNLFLEPSTRTKSSFELAEKRLSADSLSMGGATSSVVKGESLADTIETIDAMSVDMFICRAKLAGTPHKICEHTDAVVINAGDGKHQHPTQALLDLYTIRENFGHLDGLKVALVGDLSHSRVCGSLVPALKTMGAEVTLVGPPTFQIADPDYFGVPQTSDLDSVIADMDVVYMLRVQLERMEGAAIPSRREYNRLWGLDMSRVDRMRPEAIICHPGPMNRGMEINADVADCARSRILAQVNAGVLVRMAAMYLLLGGENNGVSA</sequence>
<dbReference type="HAMAP" id="MF_00001">
    <property type="entry name" value="Asp_carb_tr"/>
    <property type="match status" value="1"/>
</dbReference>
<comment type="similarity">
    <text evidence="2 7">Belongs to the aspartate/ornithine carbamoyltransferase superfamily. ATCase family.</text>
</comment>
<comment type="function">
    <text evidence="5 7">Catalyzes the condensation of carbamoyl phosphate and aspartate to form carbamoyl aspartate and inorganic phosphate, the committed step in the de novo pyrimidine nucleotide biosynthesis pathway.</text>
</comment>
<protein>
    <recommendedName>
        <fullName evidence="7">Aspartate carbamoyltransferase</fullName>
        <ecNumber evidence="7">2.1.3.2</ecNumber>
    </recommendedName>
    <alternativeName>
        <fullName evidence="7">Aspartate transcarbamylase</fullName>
        <shortName evidence="7">ATCase</shortName>
    </alternativeName>
</protein>
<comment type="catalytic activity">
    <reaction evidence="6 7">
        <text>carbamoyl phosphate + L-aspartate = N-carbamoyl-L-aspartate + phosphate + H(+)</text>
        <dbReference type="Rhea" id="RHEA:20013"/>
        <dbReference type="ChEBI" id="CHEBI:15378"/>
        <dbReference type="ChEBI" id="CHEBI:29991"/>
        <dbReference type="ChEBI" id="CHEBI:32814"/>
        <dbReference type="ChEBI" id="CHEBI:43474"/>
        <dbReference type="ChEBI" id="CHEBI:58228"/>
        <dbReference type="EC" id="2.1.3.2"/>
    </reaction>
</comment>
<evidence type="ECO:0000256" key="5">
    <source>
        <dbReference type="ARBA" id="ARBA00043884"/>
    </source>
</evidence>
<dbReference type="PANTHER" id="PTHR45753">
    <property type="entry name" value="ORNITHINE CARBAMOYLTRANSFERASE, MITOCHONDRIAL"/>
    <property type="match status" value="1"/>
</dbReference>
<evidence type="ECO:0000313" key="10">
    <source>
        <dbReference type="EMBL" id="QOY61442.1"/>
    </source>
</evidence>
<evidence type="ECO:0000259" key="8">
    <source>
        <dbReference type="Pfam" id="PF00185"/>
    </source>
</evidence>
<feature type="binding site" evidence="7">
    <location>
        <position position="85"/>
    </location>
    <ligand>
        <name>L-aspartate</name>
        <dbReference type="ChEBI" id="CHEBI:29991"/>
    </ligand>
</feature>
<dbReference type="PRINTS" id="PR00100">
    <property type="entry name" value="AOTCASE"/>
</dbReference>
<dbReference type="InterPro" id="IPR006132">
    <property type="entry name" value="Asp/Orn_carbamoyltranf_P-bd"/>
</dbReference>
<dbReference type="RefSeq" id="WP_194372743.1">
    <property type="nucleotide sequence ID" value="NZ_CP063767.1"/>
</dbReference>
<evidence type="ECO:0000313" key="11">
    <source>
        <dbReference type="Proteomes" id="UP000593735"/>
    </source>
</evidence>
<gene>
    <name evidence="7" type="primary">pyrB</name>
    <name evidence="10" type="ORF">INP52_04460</name>
</gene>
<keyword evidence="11" id="KW-1185">Reference proteome</keyword>
<reference evidence="10 11" key="1">
    <citation type="submission" date="2020-10" db="EMBL/GenBank/DDBJ databases">
        <title>Olsenella immobilis sp.nov., isolated from the mud in a fermentation cellar used for the production of Chinese strong-flavoured liquor.</title>
        <authorList>
            <person name="Lu L."/>
        </authorList>
    </citation>
    <scope>NUCLEOTIDE SEQUENCE [LARGE SCALE GENOMIC DNA]</scope>
    <source>
        <strain evidence="10 11">LZLJ-2</strain>
    </source>
</reference>
<dbReference type="GO" id="GO:0044205">
    <property type="term" value="P:'de novo' UMP biosynthetic process"/>
    <property type="evidence" value="ECO:0007669"/>
    <property type="project" value="UniProtKB-UniRule"/>
</dbReference>
<dbReference type="GO" id="GO:0005829">
    <property type="term" value="C:cytosol"/>
    <property type="evidence" value="ECO:0007669"/>
    <property type="project" value="TreeGrafter"/>
</dbReference>
<dbReference type="GO" id="GO:0016597">
    <property type="term" value="F:amino acid binding"/>
    <property type="evidence" value="ECO:0007669"/>
    <property type="project" value="InterPro"/>
</dbReference>
<feature type="binding site" evidence="7">
    <location>
        <position position="135"/>
    </location>
    <ligand>
        <name>carbamoyl phosphate</name>
        <dbReference type="ChEBI" id="CHEBI:58228"/>
    </ligand>
</feature>
<evidence type="ECO:0000256" key="2">
    <source>
        <dbReference type="ARBA" id="ARBA00008896"/>
    </source>
</evidence>
<feature type="binding site" evidence="7">
    <location>
        <position position="168"/>
    </location>
    <ligand>
        <name>L-aspartate</name>
        <dbReference type="ChEBI" id="CHEBI:29991"/>
    </ligand>
</feature>
<dbReference type="EMBL" id="CP063767">
    <property type="protein sequence ID" value="QOY61442.1"/>
    <property type="molecule type" value="Genomic_DNA"/>
</dbReference>
<feature type="binding site" evidence="7">
    <location>
        <position position="222"/>
    </location>
    <ligand>
        <name>L-aspartate</name>
        <dbReference type="ChEBI" id="CHEBI:29991"/>
    </ligand>
</feature>
<dbReference type="GO" id="GO:0004070">
    <property type="term" value="F:aspartate carbamoyltransferase activity"/>
    <property type="evidence" value="ECO:0007669"/>
    <property type="project" value="UniProtKB-UniRule"/>
</dbReference>
<dbReference type="InterPro" id="IPR006130">
    <property type="entry name" value="Asp/Orn_carbamoylTrfase"/>
</dbReference>
<proteinExistence type="inferred from homology"/>
<comment type="subunit">
    <text evidence="7">Heterododecamer (2C3:3R2) of six catalytic PyrB chains organized as two trimers (C3), and six regulatory PyrI chains organized as three dimers (R2).</text>
</comment>
<evidence type="ECO:0000256" key="3">
    <source>
        <dbReference type="ARBA" id="ARBA00022679"/>
    </source>
</evidence>
<comment type="pathway">
    <text evidence="1 7">Pyrimidine metabolism; UMP biosynthesis via de novo pathway; (S)-dihydroorotate from bicarbonate: step 2/3.</text>
</comment>
<dbReference type="InterPro" id="IPR006131">
    <property type="entry name" value="Asp_carbamoyltransf_Asp/Orn-bd"/>
</dbReference>
<dbReference type="InterPro" id="IPR002082">
    <property type="entry name" value="Asp_carbamoyltransf"/>
</dbReference>
<organism evidence="10 11">
    <name type="scientific">Thermophilibacter immobilis</name>
    <dbReference type="NCBI Taxonomy" id="2779519"/>
    <lineage>
        <taxon>Bacteria</taxon>
        <taxon>Bacillati</taxon>
        <taxon>Actinomycetota</taxon>
        <taxon>Coriobacteriia</taxon>
        <taxon>Coriobacteriales</taxon>
        <taxon>Atopobiaceae</taxon>
        <taxon>Thermophilibacter</taxon>
    </lineage>
</organism>
<evidence type="ECO:0000256" key="1">
    <source>
        <dbReference type="ARBA" id="ARBA00004852"/>
    </source>
</evidence>
<dbReference type="NCBIfam" id="NF002032">
    <property type="entry name" value="PRK00856.1"/>
    <property type="match status" value="1"/>
</dbReference>
<keyword evidence="4 7" id="KW-0665">Pyrimidine biosynthesis</keyword>
<dbReference type="NCBIfam" id="TIGR00670">
    <property type="entry name" value="asp_carb_tr"/>
    <property type="match status" value="1"/>
</dbReference>
<accession>A0A7S7RVF1</accession>
<dbReference type="GO" id="GO:0006520">
    <property type="term" value="P:amino acid metabolic process"/>
    <property type="evidence" value="ECO:0007669"/>
    <property type="project" value="InterPro"/>
</dbReference>
<feature type="domain" description="Aspartate/ornithine carbamoyltransferase carbamoyl-P binding" evidence="9">
    <location>
        <begin position="5"/>
        <end position="148"/>
    </location>
</feature>
<feature type="binding site" evidence="7">
    <location>
        <position position="264"/>
    </location>
    <ligand>
        <name>carbamoyl phosphate</name>
        <dbReference type="ChEBI" id="CHEBI:58228"/>
    </ligand>
</feature>
<dbReference type="PRINTS" id="PR00101">
    <property type="entry name" value="ATCASE"/>
</dbReference>
<feature type="binding site" evidence="7">
    <location>
        <position position="138"/>
    </location>
    <ligand>
        <name>carbamoyl phosphate</name>
        <dbReference type="ChEBI" id="CHEBI:58228"/>
    </ligand>
</feature>
<dbReference type="KEGG" id="tio:INP52_04460"/>
<feature type="binding site" evidence="7">
    <location>
        <position position="58"/>
    </location>
    <ligand>
        <name>carbamoyl phosphate</name>
        <dbReference type="ChEBI" id="CHEBI:58228"/>
    </ligand>
</feature>
<evidence type="ECO:0000256" key="7">
    <source>
        <dbReference type="HAMAP-Rule" id="MF_00001"/>
    </source>
</evidence>
<dbReference type="Proteomes" id="UP000593735">
    <property type="component" value="Chromosome"/>
</dbReference>
<dbReference type="InterPro" id="IPR036901">
    <property type="entry name" value="Asp/Orn_carbamoylTrfase_sf"/>
</dbReference>
<evidence type="ECO:0000259" key="9">
    <source>
        <dbReference type="Pfam" id="PF02729"/>
    </source>
</evidence>
<dbReference type="PROSITE" id="PS00097">
    <property type="entry name" value="CARBAMOYLTRANSFERASE"/>
    <property type="match status" value="1"/>
</dbReference>
<dbReference type="EC" id="2.1.3.2" evidence="7"/>
<dbReference type="SUPFAM" id="SSF53671">
    <property type="entry name" value="Aspartate/ornithine carbamoyltransferase"/>
    <property type="match status" value="1"/>
</dbReference>
<dbReference type="Pfam" id="PF00185">
    <property type="entry name" value="OTCace"/>
    <property type="match status" value="1"/>
</dbReference>
<dbReference type="Pfam" id="PF02729">
    <property type="entry name" value="OTCace_N"/>
    <property type="match status" value="1"/>
</dbReference>
<dbReference type="PANTHER" id="PTHR45753:SF6">
    <property type="entry name" value="ASPARTATE CARBAMOYLTRANSFERASE"/>
    <property type="match status" value="1"/>
</dbReference>
<feature type="domain" description="Aspartate/ornithine carbamoyltransferase Asp/Orn-binding" evidence="8">
    <location>
        <begin position="154"/>
        <end position="301"/>
    </location>
</feature>
<feature type="binding site" evidence="7">
    <location>
        <position position="107"/>
    </location>
    <ligand>
        <name>carbamoyl phosphate</name>
        <dbReference type="ChEBI" id="CHEBI:58228"/>
    </ligand>
</feature>
<evidence type="ECO:0000256" key="4">
    <source>
        <dbReference type="ARBA" id="ARBA00022975"/>
    </source>
</evidence>
<dbReference type="GO" id="GO:0006207">
    <property type="term" value="P:'de novo' pyrimidine nucleobase biosynthetic process"/>
    <property type="evidence" value="ECO:0007669"/>
    <property type="project" value="InterPro"/>
</dbReference>
<feature type="binding site" evidence="7">
    <location>
        <position position="263"/>
    </location>
    <ligand>
        <name>carbamoyl phosphate</name>
        <dbReference type="ChEBI" id="CHEBI:58228"/>
    </ligand>
</feature>
<name>A0A7S7RVF1_9ACTN</name>
<dbReference type="Gene3D" id="3.40.50.1370">
    <property type="entry name" value="Aspartate/ornithine carbamoyltransferase"/>
    <property type="match status" value="2"/>
</dbReference>